<reference evidence="1" key="1">
    <citation type="journal article" date="2015" name="Nature">
        <title>Complex archaea that bridge the gap between prokaryotes and eukaryotes.</title>
        <authorList>
            <person name="Spang A."/>
            <person name="Saw J.H."/>
            <person name="Jorgensen S.L."/>
            <person name="Zaremba-Niedzwiedzka K."/>
            <person name="Martijn J."/>
            <person name="Lind A.E."/>
            <person name="van Eijk R."/>
            <person name="Schleper C."/>
            <person name="Guy L."/>
            <person name="Ettema T.J."/>
        </authorList>
    </citation>
    <scope>NUCLEOTIDE SEQUENCE</scope>
</reference>
<comment type="caution">
    <text evidence="1">The sequence shown here is derived from an EMBL/GenBank/DDBJ whole genome shotgun (WGS) entry which is preliminary data.</text>
</comment>
<dbReference type="EMBL" id="LAZR01003391">
    <property type="protein sequence ID" value="KKN18842.1"/>
    <property type="molecule type" value="Genomic_DNA"/>
</dbReference>
<evidence type="ECO:0000313" key="1">
    <source>
        <dbReference type="EMBL" id="KKN18842.1"/>
    </source>
</evidence>
<dbReference type="AlphaFoldDB" id="A0A0F9P379"/>
<sequence length="113" mass="12929">MKRRWLVIAGLVVSLFGGALVLCLPTSAGNIDKKLPDLTRTITTGCDIEQVFDTRIQKPAWMVTVWARYVGSDSKKKDWKLWYCTRKKRMKAMGDCDHWLKVVAKAIKNSRSQ</sequence>
<organism evidence="1">
    <name type="scientific">marine sediment metagenome</name>
    <dbReference type="NCBI Taxonomy" id="412755"/>
    <lineage>
        <taxon>unclassified sequences</taxon>
        <taxon>metagenomes</taxon>
        <taxon>ecological metagenomes</taxon>
    </lineage>
</organism>
<protein>
    <submittedName>
        <fullName evidence="1">Uncharacterized protein</fullName>
    </submittedName>
</protein>
<proteinExistence type="predicted"/>
<accession>A0A0F9P379</accession>
<name>A0A0F9P379_9ZZZZ</name>
<gene>
    <name evidence="1" type="ORF">LCGC14_0951830</name>
</gene>